<reference evidence="2" key="1">
    <citation type="submission" date="2025-08" db="UniProtKB">
        <authorList>
            <consortium name="RefSeq"/>
        </authorList>
    </citation>
    <scope>IDENTIFICATION</scope>
</reference>
<evidence type="ECO:0000313" key="2">
    <source>
        <dbReference type="RefSeq" id="XP_016463490.1"/>
    </source>
</evidence>
<feature type="compositionally biased region" description="Low complexity" evidence="1">
    <location>
        <begin position="1"/>
        <end position="18"/>
    </location>
</feature>
<dbReference type="InterPro" id="IPR050951">
    <property type="entry name" value="Retrovirus_Pol_polyprotein"/>
</dbReference>
<dbReference type="FunFam" id="3.30.70.270:FF:000020">
    <property type="entry name" value="Transposon Tf2-6 polyprotein-like Protein"/>
    <property type="match status" value="1"/>
</dbReference>
<feature type="region of interest" description="Disordered" evidence="1">
    <location>
        <begin position="1"/>
        <end position="44"/>
    </location>
</feature>
<proteinExistence type="predicted"/>
<dbReference type="PANTHER" id="PTHR37984">
    <property type="entry name" value="PROTEIN CBG26694"/>
    <property type="match status" value="1"/>
</dbReference>
<dbReference type="InterPro" id="IPR043502">
    <property type="entry name" value="DNA/RNA_pol_sf"/>
</dbReference>
<dbReference type="PANTHER" id="PTHR37984:SF5">
    <property type="entry name" value="PROTEIN NYNRIN-LIKE"/>
    <property type="match status" value="1"/>
</dbReference>
<protein>
    <submittedName>
        <fullName evidence="2">Uncharacterized mitochondrial protein AtMg00860-like</fullName>
    </submittedName>
</protein>
<dbReference type="InterPro" id="IPR043128">
    <property type="entry name" value="Rev_trsase/Diguanyl_cyclase"/>
</dbReference>
<dbReference type="OrthoDB" id="1734625at2759"/>
<evidence type="ECO:0000256" key="1">
    <source>
        <dbReference type="SAM" id="MobiDB-lite"/>
    </source>
</evidence>
<dbReference type="STRING" id="4097.A0A1S3ZGA4"/>
<name>A0A1S3ZGA4_TOBAC</name>
<dbReference type="OMA" id="IAAMKYW"/>
<organism evidence="2">
    <name type="scientific">Nicotiana tabacum</name>
    <name type="common">Common tobacco</name>
    <dbReference type="NCBI Taxonomy" id="4097"/>
    <lineage>
        <taxon>Eukaryota</taxon>
        <taxon>Viridiplantae</taxon>
        <taxon>Streptophyta</taxon>
        <taxon>Embryophyta</taxon>
        <taxon>Tracheophyta</taxon>
        <taxon>Spermatophyta</taxon>
        <taxon>Magnoliopsida</taxon>
        <taxon>eudicotyledons</taxon>
        <taxon>Gunneridae</taxon>
        <taxon>Pentapetalae</taxon>
        <taxon>asterids</taxon>
        <taxon>lamiids</taxon>
        <taxon>Solanales</taxon>
        <taxon>Solanaceae</taxon>
        <taxon>Nicotianoideae</taxon>
        <taxon>Nicotianeae</taxon>
        <taxon>Nicotiana</taxon>
    </lineage>
</organism>
<dbReference type="Gene3D" id="3.30.70.270">
    <property type="match status" value="2"/>
</dbReference>
<dbReference type="AlphaFoldDB" id="A0A1S3ZGA4"/>
<dbReference type="KEGG" id="nta:107786517"/>
<gene>
    <name evidence="2" type="primary">LOC107786517</name>
</gene>
<accession>A0A1S3ZGA4</accession>
<dbReference type="PaxDb" id="4097-A0A1S3ZGA4"/>
<dbReference type="RefSeq" id="XP_016463490.1">
    <property type="nucleotide sequence ID" value="XM_016608004.1"/>
</dbReference>
<dbReference type="SUPFAM" id="SSF56672">
    <property type="entry name" value="DNA/RNA polymerases"/>
    <property type="match status" value="1"/>
</dbReference>
<dbReference type="SMR" id="A0A1S3ZGA4"/>
<sequence>MVPPASSAATTSTTPHSARGTPAHTGCGTARGCAQSSGGPSGRENHANHLRAFLQTLYQHKMYAMFSKCEFWLAFVAFFGHVVSSEVIKVDPQKIAAMKYWPSPTTPTEIRSFLGLGGYYRRFVKWFSSLASPLTKLMQKAAKFQWSDASEKSFQDLKSRLTTTPVLTLLEGTTGFVVY</sequence>